<sequence length="292" mass="32543">MKLSFKQCSVDGCNVTSATGEYDSMMLRIGFSKCCKHLDCNDAEVVSRIYPGHRHLDVEMITVIFYSIGLSKDGQVEHLSAFSTTGDNFSSIIKTTPRANTSTILRNFSSDVYNALSLEPSDAMERFINWINMTHSTKTGNTDPKNIVLTAHFGSCHDHIYLLRTMIGYGIGPLDFRLADSLALFKTIKGPAEHSKIALLVAKYAEWSPYMPDGADSKARALRAVVMAAFQEVRSACYAFSISCERFKERTGLNALEFAHLKYIHHSPMHNRAIICGESGKIIGYEAHQPQR</sequence>
<dbReference type="Proteomes" id="UP001144191">
    <property type="component" value="Unassembled WGS sequence"/>
</dbReference>
<organism evidence="1 2">
    <name type="scientific">Aspergillus niger</name>
    <dbReference type="NCBI Taxonomy" id="5061"/>
    <lineage>
        <taxon>Eukaryota</taxon>
        <taxon>Fungi</taxon>
        <taxon>Dikarya</taxon>
        <taxon>Ascomycota</taxon>
        <taxon>Pezizomycotina</taxon>
        <taxon>Eurotiomycetes</taxon>
        <taxon>Eurotiomycetidae</taxon>
        <taxon>Eurotiales</taxon>
        <taxon>Aspergillaceae</taxon>
        <taxon>Aspergillus</taxon>
        <taxon>Aspergillus subgen. Circumdati</taxon>
    </lineage>
</organism>
<gene>
    <name evidence="1" type="ORF">AnigIFM63604_006250</name>
</gene>
<name>A0A9W6ADB1_ASPNG</name>
<proteinExistence type="predicted"/>
<dbReference type="AlphaFoldDB" id="A0A9W6ADB1"/>
<accession>A0A9W6ADB1</accession>
<dbReference type="EMBL" id="BRPB01000365">
    <property type="protein sequence ID" value="GLA56249.1"/>
    <property type="molecule type" value="Genomic_DNA"/>
</dbReference>
<reference evidence="1" key="1">
    <citation type="submission" date="2022-07" db="EMBL/GenBank/DDBJ databases">
        <title>Taxonomy of Aspergillus series Nigri: significant species reduction supported by multi-species coalescent approaches.</title>
        <authorList>
            <person name="Bian C."/>
            <person name="Kusuya Y."/>
            <person name="Sklenar F."/>
            <person name="D'hooge E."/>
            <person name="Yaguchi T."/>
            <person name="Takahashi H."/>
            <person name="Hubka V."/>
        </authorList>
    </citation>
    <scope>NUCLEOTIDE SEQUENCE</scope>
    <source>
        <strain evidence="1">IFM 63604</strain>
    </source>
</reference>
<evidence type="ECO:0000313" key="2">
    <source>
        <dbReference type="Proteomes" id="UP001144191"/>
    </source>
</evidence>
<comment type="caution">
    <text evidence="1">The sequence shown here is derived from an EMBL/GenBank/DDBJ whole genome shotgun (WGS) entry which is preliminary data.</text>
</comment>
<evidence type="ECO:0000313" key="1">
    <source>
        <dbReference type="EMBL" id="GLA56249.1"/>
    </source>
</evidence>
<protein>
    <submittedName>
        <fullName evidence="1">Uncharacterized protein</fullName>
    </submittedName>
</protein>